<reference evidence="13" key="1">
    <citation type="journal article" date="2019" name="ISME J.">
        <title>Evolution in action: habitat transition from sediment to the pelagial leads to genome streamlining in Methylophilaceae.</title>
        <authorList>
            <person name="Salcher M."/>
            <person name="Schaefle D."/>
            <person name="Kaspar M."/>
            <person name="Neuenschwander S.M."/>
            <person name="Ghai R."/>
        </authorList>
    </citation>
    <scope>NUCLEOTIDE SEQUENCE [LARGE SCALE GENOMIC DNA]</scope>
    <source>
        <strain evidence="13">MMS-M-51</strain>
    </source>
</reference>
<dbReference type="EMBL" id="CP040946">
    <property type="protein sequence ID" value="QDC43111.1"/>
    <property type="molecule type" value="Genomic_DNA"/>
</dbReference>
<dbReference type="Proteomes" id="UP000311008">
    <property type="component" value="Chromosome"/>
</dbReference>
<keyword evidence="7 10" id="KW-0067">ATP-binding</keyword>
<keyword evidence="13" id="KW-1185">Reference proteome</keyword>
<dbReference type="GO" id="GO:0005524">
    <property type="term" value="F:ATP binding"/>
    <property type="evidence" value="ECO:0007669"/>
    <property type="project" value="UniProtKB-UniRule"/>
</dbReference>
<comment type="catalytic activity">
    <reaction evidence="10">
        <text>gamma-L-glutamyl-L-cysteine + glycine + ATP = glutathione + ADP + phosphate + H(+)</text>
        <dbReference type="Rhea" id="RHEA:13557"/>
        <dbReference type="ChEBI" id="CHEBI:15378"/>
        <dbReference type="ChEBI" id="CHEBI:30616"/>
        <dbReference type="ChEBI" id="CHEBI:43474"/>
        <dbReference type="ChEBI" id="CHEBI:57305"/>
        <dbReference type="ChEBI" id="CHEBI:57925"/>
        <dbReference type="ChEBI" id="CHEBI:58173"/>
        <dbReference type="ChEBI" id="CHEBI:456216"/>
        <dbReference type="EC" id="6.3.2.3"/>
    </reaction>
</comment>
<dbReference type="RefSeq" id="WP_140001857.1">
    <property type="nucleotide sequence ID" value="NZ_CP040946.1"/>
</dbReference>
<dbReference type="Pfam" id="PF02955">
    <property type="entry name" value="GSH-S_ATP"/>
    <property type="match status" value="1"/>
</dbReference>
<protein>
    <recommendedName>
        <fullName evidence="10">Glutathione synthetase</fullName>
        <ecNumber evidence="10">6.3.2.3</ecNumber>
    </recommendedName>
    <alternativeName>
        <fullName evidence="10">GSH synthetase</fullName>
        <shortName evidence="10">GSH-S</shortName>
        <shortName evidence="10">GSHase</shortName>
    </alternativeName>
    <alternativeName>
        <fullName evidence="10">Glutathione synthase</fullName>
    </alternativeName>
</protein>
<evidence type="ECO:0000259" key="11">
    <source>
        <dbReference type="PROSITE" id="PS50975"/>
    </source>
</evidence>
<dbReference type="PANTHER" id="PTHR21621">
    <property type="entry name" value="RIBOSOMAL PROTEIN S6 MODIFICATION PROTEIN"/>
    <property type="match status" value="1"/>
</dbReference>
<evidence type="ECO:0000256" key="4">
    <source>
        <dbReference type="ARBA" id="ARBA00022684"/>
    </source>
</evidence>
<evidence type="ECO:0000256" key="1">
    <source>
        <dbReference type="ARBA" id="ARBA00001936"/>
    </source>
</evidence>
<dbReference type="PROSITE" id="PS50975">
    <property type="entry name" value="ATP_GRASP"/>
    <property type="match status" value="1"/>
</dbReference>
<comment type="cofactor">
    <cofactor evidence="2">
        <name>Mg(2+)</name>
        <dbReference type="ChEBI" id="CHEBI:18420"/>
    </cofactor>
</comment>
<comment type="cofactor">
    <cofactor evidence="1">
        <name>Mn(2+)</name>
        <dbReference type="ChEBI" id="CHEBI:29035"/>
    </cofactor>
</comment>
<evidence type="ECO:0000256" key="6">
    <source>
        <dbReference type="ARBA" id="ARBA00022741"/>
    </source>
</evidence>
<name>A0A5B8CPF9_9PROT</name>
<keyword evidence="3 10" id="KW-0436">Ligase</keyword>
<evidence type="ECO:0000313" key="12">
    <source>
        <dbReference type="EMBL" id="QDC43111.1"/>
    </source>
</evidence>
<proteinExistence type="inferred from homology"/>
<evidence type="ECO:0000256" key="7">
    <source>
        <dbReference type="ARBA" id="ARBA00022840"/>
    </source>
</evidence>
<dbReference type="UniPathway" id="UPA00142">
    <property type="reaction ID" value="UER00210"/>
</dbReference>
<keyword evidence="4 10" id="KW-0317">Glutathione biosynthesis</keyword>
<gene>
    <name evidence="10 12" type="primary">gshB</name>
    <name evidence="12" type="ORF">FIU01_00300</name>
</gene>
<dbReference type="NCBIfam" id="TIGR01380">
    <property type="entry name" value="glut_syn"/>
    <property type="match status" value="1"/>
</dbReference>
<dbReference type="Pfam" id="PF02951">
    <property type="entry name" value="GSH-S_N"/>
    <property type="match status" value="1"/>
</dbReference>
<dbReference type="InterPro" id="IPR004218">
    <property type="entry name" value="GSHS_ATP-bd"/>
</dbReference>
<evidence type="ECO:0000256" key="3">
    <source>
        <dbReference type="ARBA" id="ARBA00022598"/>
    </source>
</evidence>
<dbReference type="AlphaFoldDB" id="A0A5B8CPF9"/>
<dbReference type="NCBIfam" id="NF003573">
    <property type="entry name" value="PRK05246.1"/>
    <property type="match status" value="1"/>
</dbReference>
<dbReference type="SUPFAM" id="SSF52440">
    <property type="entry name" value="PreATP-grasp domain"/>
    <property type="match status" value="1"/>
</dbReference>
<evidence type="ECO:0000256" key="2">
    <source>
        <dbReference type="ARBA" id="ARBA00001946"/>
    </source>
</evidence>
<dbReference type="KEGG" id="mmec:FIU01_00300"/>
<dbReference type="GO" id="GO:0004363">
    <property type="term" value="F:glutathione synthase activity"/>
    <property type="evidence" value="ECO:0007669"/>
    <property type="project" value="UniProtKB-UniRule"/>
</dbReference>
<dbReference type="InterPro" id="IPR016185">
    <property type="entry name" value="PreATP-grasp_dom_sf"/>
</dbReference>
<dbReference type="InterPro" id="IPR013815">
    <property type="entry name" value="ATP_grasp_subdomain_1"/>
</dbReference>
<dbReference type="InterPro" id="IPR006284">
    <property type="entry name" value="Glut_synth_pro"/>
</dbReference>
<dbReference type="Gene3D" id="3.30.1490.20">
    <property type="entry name" value="ATP-grasp fold, A domain"/>
    <property type="match status" value="1"/>
</dbReference>
<evidence type="ECO:0000256" key="8">
    <source>
        <dbReference type="ARBA" id="ARBA00022842"/>
    </source>
</evidence>
<evidence type="ECO:0000256" key="5">
    <source>
        <dbReference type="ARBA" id="ARBA00022723"/>
    </source>
</evidence>
<dbReference type="HAMAP" id="MF_00162">
    <property type="entry name" value="GSH_S"/>
    <property type="match status" value="1"/>
</dbReference>
<dbReference type="PANTHER" id="PTHR21621:SF4">
    <property type="entry name" value="GLUTATHIONE SYNTHETASE"/>
    <property type="match status" value="1"/>
</dbReference>
<dbReference type="Gene3D" id="3.30.470.20">
    <property type="entry name" value="ATP-grasp fold, B domain"/>
    <property type="match status" value="1"/>
</dbReference>
<dbReference type="Gene3D" id="3.40.50.20">
    <property type="match status" value="1"/>
</dbReference>
<dbReference type="OrthoDB" id="9785415at2"/>
<keyword evidence="6 10" id="KW-0547">Nucleotide-binding</keyword>
<keyword evidence="9" id="KW-0464">Manganese</keyword>
<evidence type="ECO:0000256" key="9">
    <source>
        <dbReference type="ARBA" id="ARBA00023211"/>
    </source>
</evidence>
<dbReference type="GO" id="GO:0046872">
    <property type="term" value="F:metal ion binding"/>
    <property type="evidence" value="ECO:0007669"/>
    <property type="project" value="UniProtKB-KW"/>
</dbReference>
<dbReference type="SUPFAM" id="SSF56059">
    <property type="entry name" value="Glutathione synthetase ATP-binding domain-like"/>
    <property type="match status" value="1"/>
</dbReference>
<dbReference type="EC" id="6.3.2.3" evidence="10"/>
<sequence length="317" mass="35011">MKLLFILDPLASLKAYKDTSLAIMRCAQARGHALWVCEQHDLHLQDAAVFADAQPLCFDEDGWTVGDKTTHRPANFDAVLMRKDPPFDNEFLYSTYLLSLAEQQGARVINDPASVRGWNEKLSVARFPQFAPPFIVTSQQQKILAFLAEHGDIIVKPLDGMGGSGIFRLRLDDPNIYAILETLTQFEAQTIMVQRYIPDIVKGDKRILVIDGEPLPYALARIPKTGETRGNLAAGGKGVAQPLSQRDREIAQTVGQTLKQHGLFLVGLDVIGDYLTEVNVTSPTGMVEIAAQTAHWAPPCDPAEVMVLALEKRLKQP</sequence>
<comment type="similarity">
    <text evidence="10">Belongs to the prokaryotic GSH synthase family.</text>
</comment>
<comment type="pathway">
    <text evidence="10">Sulfur metabolism; glutathione biosynthesis; glutathione from L-cysteine and L-glutamate: step 2/2.</text>
</comment>
<feature type="domain" description="ATP-grasp" evidence="11">
    <location>
        <begin position="121"/>
        <end position="311"/>
    </location>
</feature>
<evidence type="ECO:0000256" key="10">
    <source>
        <dbReference type="HAMAP-Rule" id="MF_00162"/>
    </source>
</evidence>
<dbReference type="InterPro" id="IPR011761">
    <property type="entry name" value="ATP-grasp"/>
</dbReference>
<dbReference type="GO" id="GO:0005737">
    <property type="term" value="C:cytoplasm"/>
    <property type="evidence" value="ECO:0007669"/>
    <property type="project" value="TreeGrafter"/>
</dbReference>
<keyword evidence="8" id="KW-0460">Magnesium</keyword>
<dbReference type="InterPro" id="IPR004215">
    <property type="entry name" value="GSHS_N"/>
</dbReference>
<organism evidence="12 13">
    <name type="scientific">Methylophilus medardicus</name>
    <dbReference type="NCBI Taxonomy" id="2588534"/>
    <lineage>
        <taxon>Bacteria</taxon>
        <taxon>Pseudomonadati</taxon>
        <taxon>Pseudomonadota</taxon>
        <taxon>Betaproteobacteria</taxon>
        <taxon>Nitrosomonadales</taxon>
        <taxon>Methylophilaceae</taxon>
        <taxon>Methylophilus</taxon>
    </lineage>
</organism>
<evidence type="ECO:0000313" key="13">
    <source>
        <dbReference type="Proteomes" id="UP000311008"/>
    </source>
</evidence>
<keyword evidence="5" id="KW-0479">Metal-binding</keyword>
<accession>A0A5B8CPF9</accession>